<gene>
    <name evidence="6" type="ORF">FB470_005736</name>
</gene>
<feature type="binding site" evidence="4">
    <location>
        <begin position="118"/>
        <end position="119"/>
    </location>
    <ligand>
        <name>acetyl-CoA</name>
        <dbReference type="ChEBI" id="CHEBI:57288"/>
    </ligand>
</feature>
<protein>
    <submittedName>
        <fullName evidence="6">Acetyltransferase</fullName>
    </submittedName>
</protein>
<comment type="subunit">
    <text evidence="4">Homohexamer; trimer of dimers.</text>
</comment>
<evidence type="ECO:0000313" key="7">
    <source>
        <dbReference type="Proteomes" id="UP001229651"/>
    </source>
</evidence>
<dbReference type="SUPFAM" id="SSF55718">
    <property type="entry name" value="SCP-like"/>
    <property type="match status" value="1"/>
</dbReference>
<accession>A0ABU0F3X4</accession>
<keyword evidence="2 4" id="KW-0808">Transferase</keyword>
<feature type="binding site" evidence="4">
    <location>
        <begin position="82"/>
        <end position="84"/>
    </location>
    <ligand>
        <name>acetyl-CoA</name>
        <dbReference type="ChEBI" id="CHEBI:57288"/>
    </ligand>
</feature>
<evidence type="ECO:0000256" key="1">
    <source>
        <dbReference type="ARBA" id="ARBA00009213"/>
    </source>
</evidence>
<dbReference type="Gene3D" id="3.40.630.30">
    <property type="match status" value="2"/>
</dbReference>
<dbReference type="InterPro" id="IPR025559">
    <property type="entry name" value="Eis_dom"/>
</dbReference>
<organism evidence="6 7">
    <name type="scientific">Amycolatopsis thermophila</name>
    <dbReference type="NCBI Taxonomy" id="206084"/>
    <lineage>
        <taxon>Bacteria</taxon>
        <taxon>Bacillati</taxon>
        <taxon>Actinomycetota</taxon>
        <taxon>Actinomycetes</taxon>
        <taxon>Pseudonocardiales</taxon>
        <taxon>Pseudonocardiaceae</taxon>
        <taxon>Amycolatopsis</taxon>
    </lineage>
</organism>
<keyword evidence="7" id="KW-1185">Reference proteome</keyword>
<dbReference type="SUPFAM" id="SSF55729">
    <property type="entry name" value="Acyl-CoA N-acyltransferases (Nat)"/>
    <property type="match status" value="1"/>
</dbReference>
<name>A0ABU0F3X4_9PSEU</name>
<dbReference type="PROSITE" id="PS51186">
    <property type="entry name" value="GNAT"/>
    <property type="match status" value="1"/>
</dbReference>
<comment type="similarity">
    <text evidence="1 4">Belongs to the acetyltransferase Eis family.</text>
</comment>
<evidence type="ECO:0000256" key="2">
    <source>
        <dbReference type="ARBA" id="ARBA00022679"/>
    </source>
</evidence>
<evidence type="ECO:0000256" key="3">
    <source>
        <dbReference type="ARBA" id="ARBA00023315"/>
    </source>
</evidence>
<feature type="domain" description="N-acetyltransferase" evidence="5">
    <location>
        <begin position="4"/>
        <end position="151"/>
    </location>
</feature>
<feature type="active site" description="Proton donor" evidence="4">
    <location>
        <position position="123"/>
    </location>
</feature>
<dbReference type="InterPro" id="IPR022902">
    <property type="entry name" value="NAcTrfase_Eis"/>
</dbReference>
<dbReference type="Pfam" id="PF17668">
    <property type="entry name" value="Acetyltransf_17"/>
    <property type="match status" value="1"/>
</dbReference>
<evidence type="ECO:0000313" key="6">
    <source>
        <dbReference type="EMBL" id="MDQ0381742.1"/>
    </source>
</evidence>
<dbReference type="InterPro" id="IPR036527">
    <property type="entry name" value="SCP2_sterol-bd_dom_sf"/>
</dbReference>
<evidence type="ECO:0000259" key="5">
    <source>
        <dbReference type="PROSITE" id="PS51186"/>
    </source>
</evidence>
<dbReference type="RefSeq" id="WP_306996500.1">
    <property type="nucleotide sequence ID" value="NZ_JAUSUT010000001.1"/>
</dbReference>
<dbReference type="HAMAP" id="MF_01812">
    <property type="entry name" value="Eis"/>
    <property type="match status" value="1"/>
</dbReference>
<dbReference type="PANTHER" id="PTHR37817:SF1">
    <property type="entry name" value="N-ACETYLTRANSFERASE EIS"/>
    <property type="match status" value="1"/>
</dbReference>
<evidence type="ECO:0000256" key="4">
    <source>
        <dbReference type="HAMAP-Rule" id="MF_01812"/>
    </source>
</evidence>
<feature type="active site" description="Proton acceptor; via carboxylate" evidence="4">
    <location>
        <position position="398"/>
    </location>
</feature>
<dbReference type="EMBL" id="JAUSUT010000001">
    <property type="protein sequence ID" value="MDQ0381742.1"/>
    <property type="molecule type" value="Genomic_DNA"/>
</dbReference>
<feature type="binding site" evidence="4">
    <location>
        <begin position="90"/>
        <end position="95"/>
    </location>
    <ligand>
        <name>acetyl-CoA</name>
        <dbReference type="ChEBI" id="CHEBI:57288"/>
    </ligand>
</feature>
<dbReference type="InterPro" id="IPR016181">
    <property type="entry name" value="Acyl_CoA_acyltransferase"/>
</dbReference>
<proteinExistence type="inferred from homology"/>
<dbReference type="NCBIfam" id="NF002367">
    <property type="entry name" value="PRK01346.1-4"/>
    <property type="match status" value="1"/>
</dbReference>
<dbReference type="CDD" id="cd04301">
    <property type="entry name" value="NAT_SF"/>
    <property type="match status" value="1"/>
</dbReference>
<dbReference type="Pfam" id="PF13527">
    <property type="entry name" value="Acetyltransf_9"/>
    <property type="match status" value="1"/>
</dbReference>
<dbReference type="Pfam" id="PF13530">
    <property type="entry name" value="SCP2_2"/>
    <property type="match status" value="1"/>
</dbReference>
<dbReference type="PANTHER" id="PTHR37817">
    <property type="entry name" value="N-ACETYLTRANSFERASE EIS"/>
    <property type="match status" value="1"/>
</dbReference>
<dbReference type="Proteomes" id="UP001229651">
    <property type="component" value="Unassembled WGS sequence"/>
</dbReference>
<comment type="caution">
    <text evidence="6">The sequence shown here is derived from an EMBL/GenBank/DDBJ whole genome shotgun (WGS) entry which is preliminary data.</text>
</comment>
<dbReference type="InterPro" id="IPR041380">
    <property type="entry name" value="Acetyltransf_17"/>
</dbReference>
<dbReference type="InterPro" id="IPR051554">
    <property type="entry name" value="Acetyltransferase_Eis"/>
</dbReference>
<dbReference type="Gene3D" id="3.30.1050.10">
    <property type="entry name" value="SCP2 sterol-binding domain"/>
    <property type="match status" value="1"/>
</dbReference>
<sequence length="398" mass="42404">MTAAEIRPLAVGEERVAFELLGRSLHATVTDEVWECRAGSFPAERRFAAFAGGDPVGVAGSFATRLAVPGGKALPAAAVDGVGVRADHTRRGILTALMAAQLEDCARRGDVVAVLHASETTIYGRFGYGVATRSQALRVTRAALRPDAPAGGAVRLLSTAEARDVVPRLYAGPALRPGMIERPDVWWSYARHRLIGEHQVAVHTGPDGDDGFVLYRTEDVRTFDHPNTGAVLTVRDLHAADTRALAGLWRFLLRVDLVSEIRAPGRPLGDPLRTVLTDPRAAAVTGLDDELWLRLVDVPAALAARTYGPGEPVVVEVSDPLLPSNTGRYRIGPEEVRTTAAEPELRMAPDVLAMLYLGDALPSALAAAGRIEVADAAALPRADTLFPVPVPPWCGTPF</sequence>
<keyword evidence="3 4" id="KW-0012">Acyltransferase</keyword>
<reference evidence="6 7" key="1">
    <citation type="submission" date="2023-07" db="EMBL/GenBank/DDBJ databases">
        <title>Sequencing the genomes of 1000 actinobacteria strains.</title>
        <authorList>
            <person name="Klenk H.-P."/>
        </authorList>
    </citation>
    <scope>NUCLEOTIDE SEQUENCE [LARGE SCALE GENOMIC DNA]</scope>
    <source>
        <strain evidence="6 7">DSM 45805</strain>
    </source>
</reference>
<dbReference type="InterPro" id="IPR000182">
    <property type="entry name" value="GNAT_dom"/>
</dbReference>